<evidence type="ECO:0008006" key="4">
    <source>
        <dbReference type="Google" id="ProtNLM"/>
    </source>
</evidence>
<organism evidence="2 3">
    <name type="scientific">Sphingomonas daechungensis</name>
    <dbReference type="NCBI Taxonomy" id="1176646"/>
    <lineage>
        <taxon>Bacteria</taxon>
        <taxon>Pseudomonadati</taxon>
        <taxon>Pseudomonadota</taxon>
        <taxon>Alphaproteobacteria</taxon>
        <taxon>Sphingomonadales</taxon>
        <taxon>Sphingomonadaceae</taxon>
        <taxon>Sphingomonas</taxon>
    </lineage>
</organism>
<feature type="transmembrane region" description="Helical" evidence="1">
    <location>
        <begin position="97"/>
        <end position="116"/>
    </location>
</feature>
<dbReference type="RefSeq" id="WP_187714380.1">
    <property type="nucleotide sequence ID" value="NZ_CP060780.1"/>
</dbReference>
<accession>A0ABX6SZF3</accession>
<keyword evidence="1" id="KW-0812">Transmembrane</keyword>
<sequence>MSATMDARKMRVMIWRMLAGAIVGAVASLLFFKFVGEPNMDLKNPSVLIAAACGIVYLLIGLMVALGVAAPKTGAHFLNVEDADELREERPKLRTSAIATILIGVFVLVLAMAGAASTTRSRWQLRHCA</sequence>
<dbReference type="EMBL" id="CP060780">
    <property type="protein sequence ID" value="QNP42949.1"/>
    <property type="molecule type" value="Genomic_DNA"/>
</dbReference>
<keyword evidence="3" id="KW-1185">Reference proteome</keyword>
<dbReference type="Proteomes" id="UP000516134">
    <property type="component" value="Chromosome"/>
</dbReference>
<feature type="transmembrane region" description="Helical" evidence="1">
    <location>
        <begin position="12"/>
        <end position="35"/>
    </location>
</feature>
<evidence type="ECO:0000256" key="1">
    <source>
        <dbReference type="SAM" id="Phobius"/>
    </source>
</evidence>
<evidence type="ECO:0000313" key="3">
    <source>
        <dbReference type="Proteomes" id="UP000516134"/>
    </source>
</evidence>
<keyword evidence="1" id="KW-0472">Membrane</keyword>
<gene>
    <name evidence="2" type="ORF">H9L15_13165</name>
</gene>
<keyword evidence="1" id="KW-1133">Transmembrane helix</keyword>
<name>A0ABX6SZF3_9SPHN</name>
<feature type="transmembrane region" description="Helical" evidence="1">
    <location>
        <begin position="47"/>
        <end position="69"/>
    </location>
</feature>
<reference evidence="2 3" key="1">
    <citation type="submission" date="2020-08" db="EMBL/GenBank/DDBJ databases">
        <title>Genome sequence of Sphingomonas daechungensis KACC 18115T.</title>
        <authorList>
            <person name="Hyun D.-W."/>
            <person name="Bae J.-W."/>
        </authorList>
    </citation>
    <scope>NUCLEOTIDE SEQUENCE [LARGE SCALE GENOMIC DNA]</scope>
    <source>
        <strain evidence="2 3">KACC 18115</strain>
    </source>
</reference>
<evidence type="ECO:0000313" key="2">
    <source>
        <dbReference type="EMBL" id="QNP42949.1"/>
    </source>
</evidence>
<proteinExistence type="predicted"/>
<protein>
    <recommendedName>
        <fullName evidence="4">DUF202 domain-containing protein</fullName>
    </recommendedName>
</protein>